<evidence type="ECO:0000313" key="4">
    <source>
        <dbReference type="Proteomes" id="UP001562159"/>
    </source>
</evidence>
<dbReference type="PANTHER" id="PTHR43300">
    <property type="entry name" value="ACETYLTRANSFERASE"/>
    <property type="match status" value="1"/>
</dbReference>
<proteinExistence type="inferred from homology"/>
<dbReference type="PANTHER" id="PTHR43300:SF7">
    <property type="entry name" value="UDP-N-ACETYLBACILLOSAMINE N-ACETYLTRANSFERASE"/>
    <property type="match status" value="1"/>
</dbReference>
<accession>A0ABV4AS80</accession>
<comment type="caution">
    <text evidence="3">The sequence shown here is derived from an EMBL/GenBank/DDBJ whole genome shotgun (WGS) entry which is preliminary data.</text>
</comment>
<evidence type="ECO:0000259" key="2">
    <source>
        <dbReference type="Pfam" id="PF17836"/>
    </source>
</evidence>
<dbReference type="InterPro" id="IPR020019">
    <property type="entry name" value="AcTrfase_PglD-like"/>
</dbReference>
<protein>
    <submittedName>
        <fullName evidence="3">Acetyltransferase</fullName>
    </submittedName>
</protein>
<dbReference type="Gene3D" id="3.40.50.20">
    <property type="match status" value="1"/>
</dbReference>
<feature type="domain" description="PglD N-terminal" evidence="2">
    <location>
        <begin position="16"/>
        <end position="91"/>
    </location>
</feature>
<sequence length="227" mass="23720">MMPSHPLHDPTPDFGRLYIFGAGGFGSEVAWLAEQAWGERVELRLVVDHPRYLTAPVNGIPVSLLSELPPRDDARFVVALGDPSQRRSAVAALIAAGHRPATLVHPRVEASRFVELGAGTVVCARSTITCNVSTGEHVQINLACTIGHDVILGDYATLSPGVNVSGCVRVGRDVFIGTNACIINGKPDRPLSIGDGAVIAAGACVTRDVPANSLVAGVPAVVKGQRP</sequence>
<dbReference type="Proteomes" id="UP001562159">
    <property type="component" value="Unassembled WGS sequence"/>
</dbReference>
<dbReference type="SUPFAM" id="SSF51161">
    <property type="entry name" value="Trimeric LpxA-like enzymes"/>
    <property type="match status" value="1"/>
</dbReference>
<reference evidence="3 4" key="1">
    <citation type="submission" date="2024-07" db="EMBL/GenBank/DDBJ databases">
        <title>Molecular mechanisms and environmental adaptations of flagellar loss and biofilm growth of Rhodanobacter under environmental stress.</title>
        <authorList>
            <person name="Chen M."/>
        </authorList>
    </citation>
    <scope>NUCLEOTIDE SEQUENCE [LARGE SCALE GENOMIC DNA]</scope>
    <source>
        <strain evidence="3 4">RS22</strain>
    </source>
</reference>
<dbReference type="InterPro" id="IPR041561">
    <property type="entry name" value="PglD_N"/>
</dbReference>
<keyword evidence="4" id="KW-1185">Reference proteome</keyword>
<evidence type="ECO:0000313" key="3">
    <source>
        <dbReference type="EMBL" id="MEY2183063.1"/>
    </source>
</evidence>
<evidence type="ECO:0000256" key="1">
    <source>
        <dbReference type="ARBA" id="ARBA00007274"/>
    </source>
</evidence>
<dbReference type="InterPro" id="IPR050179">
    <property type="entry name" value="Trans_hexapeptide_repeat"/>
</dbReference>
<dbReference type="NCBIfam" id="TIGR03570">
    <property type="entry name" value="NeuD_NnaD"/>
    <property type="match status" value="1"/>
</dbReference>
<comment type="similarity">
    <text evidence="1">Belongs to the transferase hexapeptide repeat family.</text>
</comment>
<name>A0ABV4AS80_9GAMM</name>
<dbReference type="InterPro" id="IPR011004">
    <property type="entry name" value="Trimer_LpxA-like_sf"/>
</dbReference>
<dbReference type="CDD" id="cd03360">
    <property type="entry name" value="LbH_AT_putative"/>
    <property type="match status" value="1"/>
</dbReference>
<dbReference type="Pfam" id="PF17836">
    <property type="entry name" value="PglD_N"/>
    <property type="match status" value="1"/>
</dbReference>
<dbReference type="EMBL" id="JBGBPY010000001">
    <property type="protein sequence ID" value="MEY2183063.1"/>
    <property type="molecule type" value="Genomic_DNA"/>
</dbReference>
<organism evidence="3 4">
    <name type="scientific">Rhodanobacter humi</name>
    <dbReference type="NCBI Taxonomy" id="1888173"/>
    <lineage>
        <taxon>Bacteria</taxon>
        <taxon>Pseudomonadati</taxon>
        <taxon>Pseudomonadota</taxon>
        <taxon>Gammaproteobacteria</taxon>
        <taxon>Lysobacterales</taxon>
        <taxon>Rhodanobacteraceae</taxon>
        <taxon>Rhodanobacter</taxon>
    </lineage>
</organism>
<gene>
    <name evidence="3" type="ORF">AB7878_11620</name>
</gene>
<dbReference type="Gene3D" id="2.160.10.10">
    <property type="entry name" value="Hexapeptide repeat proteins"/>
    <property type="match status" value="1"/>
</dbReference>